<dbReference type="EMBL" id="JQBT01000032">
    <property type="protein sequence ID" value="KRN79037.1"/>
    <property type="molecule type" value="Genomic_DNA"/>
</dbReference>
<dbReference type="PATRIC" id="fig|1122148.6.peg.461"/>
<evidence type="ECO:0000256" key="6">
    <source>
        <dbReference type="ARBA" id="ARBA00023160"/>
    </source>
</evidence>
<dbReference type="PANTHER" id="PTHR20863:SF76">
    <property type="entry name" value="CARRIER DOMAIN-CONTAINING PROTEIN"/>
    <property type="match status" value="1"/>
</dbReference>
<proteinExistence type="inferred from homology"/>
<dbReference type="InterPro" id="IPR036736">
    <property type="entry name" value="ACP-like_sf"/>
</dbReference>
<protein>
    <recommendedName>
        <fullName evidence="7">Acyl carrier protein</fullName>
        <shortName evidence="7">ACP</shortName>
    </recommendedName>
</protein>
<keyword evidence="4 7" id="KW-0276">Fatty acid metabolism</keyword>
<dbReference type="PROSITE" id="PS50075">
    <property type="entry name" value="CARRIER"/>
    <property type="match status" value="1"/>
</dbReference>
<keyword evidence="10" id="KW-1185">Reference proteome</keyword>
<comment type="caution">
    <text evidence="7">Lacks conserved residue(s) required for the propagation of feature annotation.</text>
</comment>
<keyword evidence="1 7" id="KW-0596">Phosphopantetheine</keyword>
<accession>A0A0R2JY77</accession>
<dbReference type="UniPathway" id="UPA00094"/>
<sequence>MDDKKVFLSVVQTVCNQFNVDAALVSPKTDFNKDLGADFVDLAKFIVEIEDEFGDVIPNDAAERIQTVNDLVNVIVESTNKKRKK</sequence>
<dbReference type="GO" id="GO:0005829">
    <property type="term" value="C:cytosol"/>
    <property type="evidence" value="ECO:0007669"/>
    <property type="project" value="TreeGrafter"/>
</dbReference>
<organism evidence="9 10">
    <name type="scientific">Fructilactobacillus lindneri DSM 20690 = JCM 11027</name>
    <dbReference type="NCBI Taxonomy" id="1122148"/>
    <lineage>
        <taxon>Bacteria</taxon>
        <taxon>Bacillati</taxon>
        <taxon>Bacillota</taxon>
        <taxon>Bacilli</taxon>
        <taxon>Lactobacillales</taxon>
        <taxon>Lactobacillaceae</taxon>
        <taxon>Fructilactobacillus</taxon>
    </lineage>
</organism>
<comment type="similarity">
    <text evidence="7">Belongs to the acyl carrier protein (ACP) family.</text>
</comment>
<name>A0A0R2JY77_9LACO</name>
<evidence type="ECO:0000256" key="4">
    <source>
        <dbReference type="ARBA" id="ARBA00022832"/>
    </source>
</evidence>
<dbReference type="GO" id="GO:0009245">
    <property type="term" value="P:lipid A biosynthetic process"/>
    <property type="evidence" value="ECO:0007669"/>
    <property type="project" value="TreeGrafter"/>
</dbReference>
<dbReference type="GO" id="GO:0000036">
    <property type="term" value="F:acyl carrier activity"/>
    <property type="evidence" value="ECO:0007669"/>
    <property type="project" value="UniProtKB-UniRule"/>
</dbReference>
<dbReference type="RefSeq" id="WP_054646209.1">
    <property type="nucleotide sequence ID" value="NZ_FUXS01000001.1"/>
</dbReference>
<dbReference type="Pfam" id="PF00550">
    <property type="entry name" value="PP-binding"/>
    <property type="match status" value="1"/>
</dbReference>
<dbReference type="Gene3D" id="1.10.1200.10">
    <property type="entry name" value="ACP-like"/>
    <property type="match status" value="1"/>
</dbReference>
<evidence type="ECO:0000256" key="2">
    <source>
        <dbReference type="ARBA" id="ARBA00022516"/>
    </source>
</evidence>
<dbReference type="PANTHER" id="PTHR20863">
    <property type="entry name" value="ACYL CARRIER PROTEIN"/>
    <property type="match status" value="1"/>
</dbReference>
<reference evidence="9 10" key="1">
    <citation type="journal article" date="2015" name="Genome Announc.">
        <title>Expanding the biotechnology potential of lactobacilli through comparative genomics of 213 strains and associated genera.</title>
        <authorList>
            <person name="Sun Z."/>
            <person name="Harris H.M."/>
            <person name="McCann A."/>
            <person name="Guo C."/>
            <person name="Argimon S."/>
            <person name="Zhang W."/>
            <person name="Yang X."/>
            <person name="Jeffery I.B."/>
            <person name="Cooney J.C."/>
            <person name="Kagawa T.F."/>
            <person name="Liu W."/>
            <person name="Song Y."/>
            <person name="Salvetti E."/>
            <person name="Wrobel A."/>
            <person name="Rasinkangas P."/>
            <person name="Parkhill J."/>
            <person name="Rea M.C."/>
            <person name="O'Sullivan O."/>
            <person name="Ritari J."/>
            <person name="Douillard F.P."/>
            <person name="Paul Ross R."/>
            <person name="Yang R."/>
            <person name="Briner A.E."/>
            <person name="Felis G.E."/>
            <person name="de Vos W.M."/>
            <person name="Barrangou R."/>
            <person name="Klaenhammer T.R."/>
            <person name="Caufield P.W."/>
            <person name="Cui Y."/>
            <person name="Zhang H."/>
            <person name="O'Toole P.W."/>
        </authorList>
    </citation>
    <scope>NUCLEOTIDE SEQUENCE [LARGE SCALE GENOMIC DNA]</scope>
    <source>
        <strain evidence="9 10">DSM 20690</strain>
    </source>
</reference>
<comment type="pathway">
    <text evidence="7">Lipid metabolism; fatty acid biosynthesis.</text>
</comment>
<dbReference type="InterPro" id="IPR009081">
    <property type="entry name" value="PP-bd_ACP"/>
</dbReference>
<comment type="caution">
    <text evidence="9">The sequence shown here is derived from an EMBL/GenBank/DDBJ whole genome shotgun (WGS) entry which is preliminary data.</text>
</comment>
<comment type="function">
    <text evidence="7">Carrier of the growing fatty acid chain in fatty acid biosynthesis.</text>
</comment>
<keyword evidence="6 7" id="KW-0275">Fatty acid biosynthesis</keyword>
<comment type="subcellular location">
    <subcellularLocation>
        <location evidence="7">Cytoplasm</location>
    </subcellularLocation>
</comment>
<gene>
    <name evidence="7" type="primary">acpP</name>
    <name evidence="9" type="ORF">IV52_GL000442</name>
</gene>
<dbReference type="GeneID" id="61250322"/>
<dbReference type="HAMAP" id="MF_01217">
    <property type="entry name" value="Acyl_carrier"/>
    <property type="match status" value="1"/>
</dbReference>
<comment type="PTM">
    <text evidence="7">4'-phosphopantetheine is transferred from CoA to a specific serine of apo-ACP by AcpS. This modification is essential for activity because fatty acids are bound in thioester linkage to the sulfhydryl of the prosthetic group.</text>
</comment>
<keyword evidence="3 7" id="KW-0597">Phosphoprotein</keyword>
<dbReference type="AlphaFoldDB" id="A0A0R2JY77"/>
<dbReference type="GO" id="GO:0000035">
    <property type="term" value="F:acyl binding"/>
    <property type="evidence" value="ECO:0007669"/>
    <property type="project" value="TreeGrafter"/>
</dbReference>
<evidence type="ECO:0000313" key="10">
    <source>
        <dbReference type="Proteomes" id="UP000051565"/>
    </source>
</evidence>
<evidence type="ECO:0000256" key="3">
    <source>
        <dbReference type="ARBA" id="ARBA00022553"/>
    </source>
</evidence>
<dbReference type="Proteomes" id="UP000051565">
    <property type="component" value="Unassembled WGS sequence"/>
</dbReference>
<dbReference type="GO" id="GO:0016020">
    <property type="term" value="C:membrane"/>
    <property type="evidence" value="ECO:0007669"/>
    <property type="project" value="GOC"/>
</dbReference>
<dbReference type="InterPro" id="IPR003231">
    <property type="entry name" value="ACP"/>
</dbReference>
<keyword evidence="5 7" id="KW-0443">Lipid metabolism</keyword>
<dbReference type="STRING" id="53444.AYR59_05655"/>
<evidence type="ECO:0000256" key="5">
    <source>
        <dbReference type="ARBA" id="ARBA00023098"/>
    </source>
</evidence>
<evidence type="ECO:0000256" key="7">
    <source>
        <dbReference type="HAMAP-Rule" id="MF_01217"/>
    </source>
</evidence>
<keyword evidence="7" id="KW-0963">Cytoplasm</keyword>
<feature type="domain" description="Carrier" evidence="8">
    <location>
        <begin position="1"/>
        <end position="79"/>
    </location>
</feature>
<evidence type="ECO:0000313" key="9">
    <source>
        <dbReference type="EMBL" id="KRN79037.1"/>
    </source>
</evidence>
<evidence type="ECO:0000256" key="1">
    <source>
        <dbReference type="ARBA" id="ARBA00022450"/>
    </source>
</evidence>
<evidence type="ECO:0000259" key="8">
    <source>
        <dbReference type="PROSITE" id="PS50075"/>
    </source>
</evidence>
<dbReference type="NCBIfam" id="NF002150">
    <property type="entry name" value="PRK00982.1-4"/>
    <property type="match status" value="1"/>
</dbReference>
<dbReference type="SUPFAM" id="SSF47336">
    <property type="entry name" value="ACP-like"/>
    <property type="match status" value="1"/>
</dbReference>
<keyword evidence="2 7" id="KW-0444">Lipid biosynthesis</keyword>